<evidence type="ECO:0000256" key="1">
    <source>
        <dbReference type="SAM" id="SignalP"/>
    </source>
</evidence>
<dbReference type="RefSeq" id="WP_084354069.1">
    <property type="nucleotide sequence ID" value="NZ_FWYD01000019.1"/>
</dbReference>
<dbReference type="STRING" id="1387277.SAMN06295998_11910"/>
<gene>
    <name evidence="2" type="ORF">SAMN06295998_11910</name>
</gene>
<dbReference type="AlphaFoldDB" id="A0A1W2DX42"/>
<evidence type="ECO:0000313" key="3">
    <source>
        <dbReference type="Proteomes" id="UP000192330"/>
    </source>
</evidence>
<feature type="signal peptide" evidence="1">
    <location>
        <begin position="1"/>
        <end position="18"/>
    </location>
</feature>
<organism evidence="2 3">
    <name type="scientific">Primorskyibacter flagellatus</name>
    <dbReference type="NCBI Taxonomy" id="1387277"/>
    <lineage>
        <taxon>Bacteria</taxon>
        <taxon>Pseudomonadati</taxon>
        <taxon>Pseudomonadota</taxon>
        <taxon>Alphaproteobacteria</taxon>
        <taxon>Rhodobacterales</taxon>
        <taxon>Roseobacteraceae</taxon>
        <taxon>Primorskyibacter</taxon>
    </lineage>
</organism>
<name>A0A1W2DX42_9RHOB</name>
<keyword evidence="1" id="KW-0732">Signal</keyword>
<dbReference type="OrthoDB" id="9828955at2"/>
<reference evidence="2 3" key="1">
    <citation type="submission" date="2017-04" db="EMBL/GenBank/DDBJ databases">
        <authorList>
            <person name="Afonso C.L."/>
            <person name="Miller P.J."/>
            <person name="Scott M.A."/>
            <person name="Spackman E."/>
            <person name="Goraichik I."/>
            <person name="Dimitrov K.M."/>
            <person name="Suarez D.L."/>
            <person name="Swayne D.E."/>
        </authorList>
    </citation>
    <scope>NUCLEOTIDE SEQUENCE [LARGE SCALE GENOMIC DNA]</scope>
    <source>
        <strain evidence="2 3">CGMCC 1.12644</strain>
    </source>
</reference>
<sequence length="143" mass="16434">MKQVLLALFIGLGGTAQAADMTQAELDKLRAEYVDPAQRKFCKSQEHRPGWLAVQQRDEYWKEQIGMALYNMERAKKIAAVEVCTCDDLFPSYEPIREEFLEITEPVTSYSDGMAMVSEYRRRAADVFTPALHLKCIHLRSQE</sequence>
<accession>A0A1W2DX42</accession>
<feature type="chain" id="PRO_5012393537" evidence="1">
    <location>
        <begin position="19"/>
        <end position="143"/>
    </location>
</feature>
<dbReference type="Proteomes" id="UP000192330">
    <property type="component" value="Unassembled WGS sequence"/>
</dbReference>
<protein>
    <submittedName>
        <fullName evidence="2">Uncharacterized protein</fullName>
    </submittedName>
</protein>
<proteinExistence type="predicted"/>
<evidence type="ECO:0000313" key="2">
    <source>
        <dbReference type="EMBL" id="SMD02009.1"/>
    </source>
</evidence>
<keyword evidence="3" id="KW-1185">Reference proteome</keyword>
<dbReference type="EMBL" id="FWYD01000019">
    <property type="protein sequence ID" value="SMD02009.1"/>
    <property type="molecule type" value="Genomic_DNA"/>
</dbReference>